<dbReference type="AlphaFoldDB" id="A0A139HX03"/>
<evidence type="ECO:0000256" key="11">
    <source>
        <dbReference type="SAM" id="MobiDB-lite"/>
    </source>
</evidence>
<evidence type="ECO:0000256" key="3">
    <source>
        <dbReference type="ARBA" id="ARBA00022448"/>
    </source>
</evidence>
<evidence type="ECO:0000256" key="7">
    <source>
        <dbReference type="ARBA" id="ARBA00022989"/>
    </source>
</evidence>
<feature type="domain" description="Sodium/calcium exchanger membrane region" evidence="12">
    <location>
        <begin position="340"/>
        <end position="483"/>
    </location>
</feature>
<feature type="transmembrane region" description="Helical" evidence="10">
    <location>
        <begin position="404"/>
        <end position="431"/>
    </location>
</feature>
<evidence type="ECO:0000256" key="2">
    <source>
        <dbReference type="ARBA" id="ARBA00008170"/>
    </source>
</evidence>
<dbReference type="EMBL" id="LFZN01000004">
    <property type="protein sequence ID" value="KXT06995.1"/>
    <property type="molecule type" value="Genomic_DNA"/>
</dbReference>
<keyword evidence="7 10" id="KW-1133">Transmembrane helix</keyword>
<dbReference type="GO" id="GO:0000329">
    <property type="term" value="C:fungal-type vacuole membrane"/>
    <property type="evidence" value="ECO:0007669"/>
    <property type="project" value="TreeGrafter"/>
</dbReference>
<dbReference type="Pfam" id="PF01699">
    <property type="entry name" value="Na_Ca_ex"/>
    <property type="match status" value="2"/>
</dbReference>
<feature type="transmembrane region" description="Helical" evidence="10">
    <location>
        <begin position="251"/>
        <end position="274"/>
    </location>
</feature>
<feature type="transmembrane region" description="Helical" evidence="10">
    <location>
        <begin position="286"/>
        <end position="307"/>
    </location>
</feature>
<evidence type="ECO:0000256" key="1">
    <source>
        <dbReference type="ARBA" id="ARBA00004127"/>
    </source>
</evidence>
<dbReference type="GO" id="GO:0012505">
    <property type="term" value="C:endomembrane system"/>
    <property type="evidence" value="ECO:0007669"/>
    <property type="project" value="UniProtKB-SubCell"/>
</dbReference>
<keyword evidence="10" id="KW-0926">Vacuole</keyword>
<comment type="caution">
    <text evidence="10">Lacks conserved residue(s) required for the propagation of feature annotation.</text>
</comment>
<evidence type="ECO:0000256" key="10">
    <source>
        <dbReference type="RuleBase" id="RU365028"/>
    </source>
</evidence>
<comment type="function">
    <text evidence="10">Has a role in promoting intracellular calcium ion sequestration via the exchange of calcium ions for hydrogen ions across the vacuolar membrane. Involved also in manganese ion homeostasis via its uptake into the vacuole.</text>
</comment>
<feature type="transmembrane region" description="Helical" evidence="10">
    <location>
        <begin position="185"/>
        <end position="206"/>
    </location>
</feature>
<keyword evidence="6 10" id="KW-0106">Calcium</keyword>
<gene>
    <name evidence="13" type="ORF">AC578_7262</name>
</gene>
<keyword evidence="9 10" id="KW-0472">Membrane</keyword>
<proteinExistence type="inferred from homology"/>
<dbReference type="Proteomes" id="UP000070133">
    <property type="component" value="Unassembled WGS sequence"/>
</dbReference>
<accession>A0A139HX03</accession>
<comment type="subcellular location">
    <subcellularLocation>
        <location evidence="1">Endomembrane system</location>
        <topology evidence="1">Multi-pass membrane protein</topology>
    </subcellularLocation>
    <subcellularLocation>
        <location evidence="10">Vacuole membrane</location>
    </subcellularLocation>
</comment>
<keyword evidence="3 10" id="KW-0813">Transport</keyword>
<organism evidence="13 14">
    <name type="scientific">Pseudocercospora eumusae</name>
    <dbReference type="NCBI Taxonomy" id="321146"/>
    <lineage>
        <taxon>Eukaryota</taxon>
        <taxon>Fungi</taxon>
        <taxon>Dikarya</taxon>
        <taxon>Ascomycota</taxon>
        <taxon>Pezizomycotina</taxon>
        <taxon>Dothideomycetes</taxon>
        <taxon>Dothideomycetidae</taxon>
        <taxon>Mycosphaerellales</taxon>
        <taxon>Mycosphaerellaceae</taxon>
        <taxon>Pseudocercospora</taxon>
    </lineage>
</organism>
<evidence type="ECO:0000256" key="8">
    <source>
        <dbReference type="ARBA" id="ARBA00023065"/>
    </source>
</evidence>
<name>A0A139HX03_9PEZI</name>
<dbReference type="Gene3D" id="1.20.1420.30">
    <property type="entry name" value="NCX, central ion-binding region"/>
    <property type="match status" value="1"/>
</dbReference>
<evidence type="ECO:0000259" key="12">
    <source>
        <dbReference type="Pfam" id="PF01699"/>
    </source>
</evidence>
<dbReference type="InterPro" id="IPR044880">
    <property type="entry name" value="NCX_ion-bd_dom_sf"/>
</dbReference>
<sequence>MSECPRPSSAFLSAPSAPSPVPLPLPLPSALFLFLADDQLKHAFSKHGRTGSSLSYSNQRSDTMAPSDDSRPNGRPSGDANENTPLISAPNGLSSITRSSNGKPYSEDERWWVRTPSNFARLTWATLASNYVNVLLVTVPLGIILGALDMNPTAVFIVNFLAIVPLAGLLSFATEEISVKLGQTLGGLMNATFGNAVELIVSIVALTKGEIRIVQASMLGSILSNLLLVLGCCFIASGLRRGESRFNETVASTMSSLMAVAATSLIIPATMYAALVRSTEDSNTNILVLSRGTSIIMLILYVLYLVFQLKTHAKLFDAEAQEGEDGEGQKEPEILGPIPATVCLILVTVLVAVCAEYLVDSIDSIVASSGISKTFIGLILLPIVGNAAEHVTAVVVAWKDKMDLAVGVAIGSSMQIALFVTPFLVMLGWIIGQPMSLHFQGFETVVFFLSVLVVNYLIQDGKSNYLEGCMCIGTYVIIAIAFWVYPEDAGDIGELVSGLLGR</sequence>
<evidence type="ECO:0000256" key="9">
    <source>
        <dbReference type="ARBA" id="ARBA00023136"/>
    </source>
</evidence>
<feature type="transmembrane region" description="Helical" evidence="10">
    <location>
        <begin position="465"/>
        <end position="485"/>
    </location>
</feature>
<dbReference type="InterPro" id="IPR004713">
    <property type="entry name" value="CaH_exchang"/>
</dbReference>
<evidence type="ECO:0000256" key="5">
    <source>
        <dbReference type="ARBA" id="ARBA00022692"/>
    </source>
</evidence>
<dbReference type="InterPro" id="IPR004837">
    <property type="entry name" value="NaCa_Exmemb"/>
</dbReference>
<evidence type="ECO:0000313" key="13">
    <source>
        <dbReference type="EMBL" id="KXT06995.1"/>
    </source>
</evidence>
<keyword evidence="14" id="KW-1185">Reference proteome</keyword>
<feature type="transmembrane region" description="Helical" evidence="10">
    <location>
        <begin position="154"/>
        <end position="173"/>
    </location>
</feature>
<dbReference type="OrthoDB" id="3598904at2759"/>
<dbReference type="PANTHER" id="PTHR31503">
    <property type="entry name" value="VACUOLAR CALCIUM ION TRANSPORTER"/>
    <property type="match status" value="1"/>
</dbReference>
<keyword evidence="8 10" id="KW-0406">Ion transport</keyword>
<keyword evidence="4 10" id="KW-0109">Calcium transport</keyword>
<feature type="domain" description="Sodium/calcium exchanger membrane region" evidence="12">
    <location>
        <begin position="153"/>
        <end position="309"/>
    </location>
</feature>
<dbReference type="PANTHER" id="PTHR31503:SF22">
    <property type="entry name" value="VACUOLAR CALCIUM ION TRANSPORTER"/>
    <property type="match status" value="1"/>
</dbReference>
<dbReference type="NCBIfam" id="TIGR00846">
    <property type="entry name" value="caca2"/>
    <property type="match status" value="1"/>
</dbReference>
<evidence type="ECO:0000256" key="4">
    <source>
        <dbReference type="ARBA" id="ARBA00022568"/>
    </source>
</evidence>
<feature type="region of interest" description="Disordered" evidence="11">
    <location>
        <begin position="47"/>
        <end position="107"/>
    </location>
</feature>
<keyword evidence="5 10" id="KW-0812">Transmembrane</keyword>
<comment type="similarity">
    <text evidence="2 10">Belongs to the Ca(2+):cation antiporter (CaCA) (TC 2.A.19) family.</text>
</comment>
<keyword evidence="10" id="KW-0050">Antiport</keyword>
<dbReference type="GO" id="GO:0006874">
    <property type="term" value="P:intracellular calcium ion homeostasis"/>
    <property type="evidence" value="ECO:0007669"/>
    <property type="project" value="TreeGrafter"/>
</dbReference>
<protein>
    <recommendedName>
        <fullName evidence="10">Vacuolar calcium ion transporter</fullName>
    </recommendedName>
</protein>
<evidence type="ECO:0000313" key="14">
    <source>
        <dbReference type="Proteomes" id="UP000070133"/>
    </source>
</evidence>
<feature type="transmembrane region" description="Helical" evidence="10">
    <location>
        <begin position="218"/>
        <end position="239"/>
    </location>
</feature>
<dbReference type="GO" id="GO:0015369">
    <property type="term" value="F:calcium:proton antiporter activity"/>
    <property type="evidence" value="ECO:0007669"/>
    <property type="project" value="UniProtKB-UniRule"/>
</dbReference>
<dbReference type="InterPro" id="IPR004798">
    <property type="entry name" value="CAX-like"/>
</dbReference>
<reference evidence="13 14" key="1">
    <citation type="submission" date="2015-07" db="EMBL/GenBank/DDBJ databases">
        <title>Comparative genomics of the Sigatoka disease complex on banana suggests a link between parallel evolutionary changes in Pseudocercospora fijiensis and Pseudocercospora eumusae and increased virulence on the banana host.</title>
        <authorList>
            <person name="Chang T.-C."/>
            <person name="Salvucci A."/>
            <person name="Crous P.W."/>
            <person name="Stergiopoulos I."/>
        </authorList>
    </citation>
    <scope>NUCLEOTIDE SEQUENCE [LARGE SCALE GENOMIC DNA]</scope>
    <source>
        <strain evidence="13 14">CBS 114824</strain>
    </source>
</reference>
<feature type="compositionally biased region" description="Polar residues" evidence="11">
    <location>
        <begin position="80"/>
        <end position="103"/>
    </location>
</feature>
<comment type="caution">
    <text evidence="13">The sequence shown here is derived from an EMBL/GenBank/DDBJ whole genome shotgun (WGS) entry which is preliminary data.</text>
</comment>
<evidence type="ECO:0000256" key="6">
    <source>
        <dbReference type="ARBA" id="ARBA00022837"/>
    </source>
</evidence>
<dbReference type="NCBIfam" id="TIGR00378">
    <property type="entry name" value="cax"/>
    <property type="match status" value="1"/>
</dbReference>
<feature type="compositionally biased region" description="Polar residues" evidence="11">
    <location>
        <begin position="50"/>
        <end position="64"/>
    </location>
</feature>
<feature type="transmembrane region" description="Helical" evidence="10">
    <location>
        <begin position="437"/>
        <end position="458"/>
    </location>
</feature>
<feature type="transmembrane region" description="Helical" evidence="10">
    <location>
        <begin position="131"/>
        <end position="148"/>
    </location>
</feature>
<dbReference type="FunFam" id="1.20.1420.30:FF:000011">
    <property type="entry name" value="Vacuolar calcium ion transporter"/>
    <property type="match status" value="1"/>
</dbReference>